<evidence type="ECO:0000259" key="19">
    <source>
        <dbReference type="PROSITE" id="PS51918"/>
    </source>
</evidence>
<sequence length="358" mass="41864">MRVNFSSFPILTRGGKRMKPFMPKLVYFEPKALEYPLGKELYEKFTKMGLEIRETTSHNQIRNLPGENDLQKYRNAKATLVVGVRKTLKFDTSKPSAEYAIPLATGCMGHCHYCYLQTTLGSKPYVRVYVNLDEIFEKAQQYMDERAPEITRFEAACTSDIVGIDHLTHALKRAIEFIGESEHGRLRFVTKYSHVDHLLDAKHNGKTRFRFSINSRYVIKNFEPGTSPFEERIEAARKVAGAGYPLGFIVAPLYMHEGWEEGYRELFERLYNALNDLSIPNLTFELIQHRFTKPAKKVIQERYPNTKLEMDEEKRKYKWGRYGIGKYVYKKDDAEVLEETIRGYIYEFFPDAEIQYFT</sequence>
<evidence type="ECO:0000256" key="9">
    <source>
        <dbReference type="ARBA" id="ARBA00023014"/>
    </source>
</evidence>
<reference evidence="21 22" key="1">
    <citation type="submission" date="2019-01" db="EMBL/GenBank/DDBJ databases">
        <title>Draft genome sequence of Bacillus sp. DPC6431.</title>
        <authorList>
            <person name="Arbulu S."/>
            <person name="Murphy K."/>
            <person name="O'Sullivan O."/>
            <person name="Rea M.C."/>
            <person name="Hill C."/>
            <person name="Ross R.P."/>
        </authorList>
    </citation>
    <scope>NUCLEOTIDE SEQUENCE [LARGE SCALE GENOMIC DNA]</scope>
    <source>
        <strain evidence="21 22">DPC6431</strain>
    </source>
</reference>
<dbReference type="GO" id="GO:0006281">
    <property type="term" value="P:DNA repair"/>
    <property type="evidence" value="ECO:0007669"/>
    <property type="project" value="UniProtKB-KW"/>
</dbReference>
<dbReference type="InterPro" id="IPR049539">
    <property type="entry name" value="SPL"/>
</dbReference>
<dbReference type="SFLD" id="SFLDG01079">
    <property type="entry name" value="spore_photoproduct_lyase_like"/>
    <property type="match status" value="1"/>
</dbReference>
<keyword evidence="9" id="KW-0411">Iron-sulfur</keyword>
<dbReference type="Proteomes" id="UP000501107">
    <property type="component" value="Chromosome"/>
</dbReference>
<evidence type="ECO:0000256" key="7">
    <source>
        <dbReference type="ARBA" id="ARBA00022969"/>
    </source>
</evidence>
<dbReference type="PANTHER" id="PTHR37822">
    <property type="entry name" value="SPORE PHOTOPRODUCT LYASE-RELATED"/>
    <property type="match status" value="1"/>
</dbReference>
<evidence type="ECO:0000313" key="20">
    <source>
        <dbReference type="EMBL" id="QKH23873.1"/>
    </source>
</evidence>
<evidence type="ECO:0000256" key="11">
    <source>
        <dbReference type="ARBA" id="ARBA00023204"/>
    </source>
</evidence>
<keyword evidence="11" id="KW-0234">DNA repair</keyword>
<dbReference type="SFLD" id="SFLDS00029">
    <property type="entry name" value="Radical_SAM"/>
    <property type="match status" value="1"/>
</dbReference>
<dbReference type="InterPro" id="IPR058240">
    <property type="entry name" value="rSAM_sf"/>
</dbReference>
<evidence type="ECO:0000313" key="23">
    <source>
        <dbReference type="Proteomes" id="UP000501107"/>
    </source>
</evidence>
<dbReference type="Pfam" id="PF20903">
    <property type="entry name" value="SPL"/>
    <property type="match status" value="1"/>
</dbReference>
<evidence type="ECO:0000256" key="17">
    <source>
        <dbReference type="ARBA" id="ARBA00066797"/>
    </source>
</evidence>
<dbReference type="InterPro" id="IPR023897">
    <property type="entry name" value="SPL_firmicutes"/>
</dbReference>
<comment type="catalytic activity">
    <reaction evidence="13">
        <text>(5R)-5,6-dihydro-5-(thymidin-7-yl)thymidine in DNA = a thymidine dimer in DNA</text>
        <dbReference type="Rhea" id="RHEA:56132"/>
        <dbReference type="Rhea" id="RHEA-COMP:14387"/>
        <dbReference type="Rhea" id="RHEA-COMP:14449"/>
        <dbReference type="ChEBI" id="CHEBI:139518"/>
        <dbReference type="ChEBI" id="CHEBI:139519"/>
        <dbReference type="EC" id="4.1.99.14"/>
    </reaction>
</comment>
<dbReference type="InterPro" id="IPR034560">
    <property type="entry name" value="SPL_Bacilli"/>
</dbReference>
<dbReference type="Gene3D" id="3.40.50.12110">
    <property type="match status" value="1"/>
</dbReference>
<evidence type="ECO:0000313" key="22">
    <source>
        <dbReference type="Proteomes" id="UP000297630"/>
    </source>
</evidence>
<evidence type="ECO:0000256" key="13">
    <source>
        <dbReference type="ARBA" id="ARBA00050702"/>
    </source>
</evidence>
<dbReference type="GO" id="GO:0042601">
    <property type="term" value="C:endospore-forming forespore"/>
    <property type="evidence" value="ECO:0007669"/>
    <property type="project" value="InterPro"/>
</dbReference>
<comment type="subunit">
    <text evidence="2">Monomer or homodimer.</text>
</comment>
<keyword evidence="12 21" id="KW-0456">Lyase</keyword>
<keyword evidence="4" id="KW-0949">S-adenosyl-L-methionine</keyword>
<dbReference type="Gene3D" id="3.80.30.30">
    <property type="match status" value="1"/>
</dbReference>
<comment type="similarity">
    <text evidence="16">Belongs to the radical SAM superfamily. SPL family.</text>
</comment>
<dbReference type="AlphaFoldDB" id="A0A4Y8T0Y8"/>
<dbReference type="CDD" id="cd01335">
    <property type="entry name" value="Radical_SAM"/>
    <property type="match status" value="1"/>
</dbReference>
<evidence type="ECO:0000256" key="12">
    <source>
        <dbReference type="ARBA" id="ARBA00023239"/>
    </source>
</evidence>
<comment type="cofactor">
    <cofactor evidence="14">
        <name>S-adenosyl-L-methionine</name>
        <dbReference type="ChEBI" id="CHEBI:59789"/>
    </cofactor>
</comment>
<dbReference type="GO" id="GO:0051539">
    <property type="term" value="F:4 iron, 4 sulfur cluster binding"/>
    <property type="evidence" value="ECO:0007669"/>
    <property type="project" value="UniProtKB-KW"/>
</dbReference>
<accession>A0A4Y8T0Y8</accession>
<evidence type="ECO:0000256" key="6">
    <source>
        <dbReference type="ARBA" id="ARBA00022763"/>
    </source>
</evidence>
<comment type="function">
    <text evidence="15">Involved in repair of UV radiation-induced DNA damage during spore germination. Can repair thymine dimer 5-thyminyl-5,6-dihydrothymine (known as spore photoproduct (SP)) by in situ monomerization of SP to two thymines.</text>
</comment>
<evidence type="ECO:0000256" key="14">
    <source>
        <dbReference type="ARBA" id="ARBA00053032"/>
    </source>
</evidence>
<dbReference type="FunFam" id="3.80.30.30:FF:000001">
    <property type="entry name" value="Spore photoproduct lyase"/>
    <property type="match status" value="1"/>
</dbReference>
<dbReference type="NCBIfam" id="TIGR04070">
    <property type="entry name" value="photo_TT_lyase"/>
    <property type="match status" value="1"/>
</dbReference>
<keyword evidence="5" id="KW-0479">Metal-binding</keyword>
<name>A0A4Y8T0Y8_BACTU</name>
<evidence type="ECO:0000256" key="8">
    <source>
        <dbReference type="ARBA" id="ARBA00023004"/>
    </source>
</evidence>
<dbReference type="InterPro" id="IPR007197">
    <property type="entry name" value="rSAM"/>
</dbReference>
<dbReference type="SFLD" id="SFLDF00292">
    <property type="entry name" value="spore_photoproduct_lyase_1"/>
    <property type="match status" value="1"/>
</dbReference>
<dbReference type="EMBL" id="CP053980">
    <property type="protein sequence ID" value="QKH23873.1"/>
    <property type="molecule type" value="Genomic_DNA"/>
</dbReference>
<protein>
    <recommendedName>
        <fullName evidence="18">Spore photoproduct lyase</fullName>
        <ecNumber evidence="17">4.1.99.14</ecNumber>
    </recommendedName>
</protein>
<evidence type="ECO:0000256" key="16">
    <source>
        <dbReference type="ARBA" id="ARBA00060787"/>
    </source>
</evidence>
<dbReference type="GO" id="GO:0030435">
    <property type="term" value="P:sporulation resulting in formation of a cellular spore"/>
    <property type="evidence" value="ECO:0007669"/>
    <property type="project" value="UniProtKB-KW"/>
</dbReference>
<feature type="domain" description="Radical SAM core" evidence="19">
    <location>
        <begin position="93"/>
        <end position="321"/>
    </location>
</feature>
<evidence type="ECO:0000313" key="21">
    <source>
        <dbReference type="EMBL" id="TFF45133.1"/>
    </source>
</evidence>
<keyword evidence="10" id="KW-0238">DNA-binding</keyword>
<dbReference type="PROSITE" id="PS51918">
    <property type="entry name" value="RADICAL_SAM"/>
    <property type="match status" value="1"/>
</dbReference>
<evidence type="ECO:0000256" key="3">
    <source>
        <dbReference type="ARBA" id="ARBA00022485"/>
    </source>
</evidence>
<dbReference type="SUPFAM" id="SSF102114">
    <property type="entry name" value="Radical SAM enzymes"/>
    <property type="match status" value="1"/>
</dbReference>
<evidence type="ECO:0000256" key="5">
    <source>
        <dbReference type="ARBA" id="ARBA00022723"/>
    </source>
</evidence>
<keyword evidence="6" id="KW-0227">DNA damage</keyword>
<keyword evidence="3" id="KW-0004">4Fe-4S</keyword>
<dbReference type="EMBL" id="SCLP01000009">
    <property type="protein sequence ID" value="TFF45133.1"/>
    <property type="molecule type" value="Genomic_DNA"/>
</dbReference>
<dbReference type="GO" id="GO:0003913">
    <property type="term" value="F:DNA photolyase activity"/>
    <property type="evidence" value="ECO:0007669"/>
    <property type="project" value="InterPro"/>
</dbReference>
<evidence type="ECO:0000256" key="18">
    <source>
        <dbReference type="ARBA" id="ARBA00070153"/>
    </source>
</evidence>
<dbReference type="GO" id="GO:0003677">
    <property type="term" value="F:DNA binding"/>
    <property type="evidence" value="ECO:0007669"/>
    <property type="project" value="UniProtKB-KW"/>
</dbReference>
<evidence type="ECO:0000256" key="10">
    <source>
        <dbReference type="ARBA" id="ARBA00023125"/>
    </source>
</evidence>
<dbReference type="GO" id="GO:1904047">
    <property type="term" value="F:S-adenosyl-L-methionine binding"/>
    <property type="evidence" value="ECO:0007669"/>
    <property type="project" value="InterPro"/>
</dbReference>
<evidence type="ECO:0000256" key="1">
    <source>
        <dbReference type="ARBA" id="ARBA00001966"/>
    </source>
</evidence>
<keyword evidence="7" id="KW-0749">Sporulation</keyword>
<reference evidence="20 23" key="2">
    <citation type="submission" date="2020-05" db="EMBL/GenBank/DDBJ databases">
        <title>FDA dAtabase for Regulatory Grade micrObial Sequences (FDA-ARGOS): Supporting development and validation of Infectious Disease Dx tests.</title>
        <authorList>
            <person name="Nelson B."/>
            <person name="Plummer A."/>
            <person name="Tallon L."/>
            <person name="Sadzewicz L."/>
            <person name="Zhao X."/>
            <person name="Vavikolanu K."/>
            <person name="Mehta A."/>
            <person name="Aluvathingal J."/>
            <person name="Nadendla S."/>
            <person name="Myers T."/>
            <person name="Yan Y."/>
            <person name="Sichtig H."/>
        </authorList>
    </citation>
    <scope>NUCLEOTIDE SEQUENCE [LARGE SCALE GENOMIC DNA]</scope>
    <source>
        <strain evidence="20 23">FDAARGOS_795</strain>
    </source>
</reference>
<gene>
    <name evidence="21" type="primary">splB</name>
    <name evidence="21" type="ORF">EQ803_18530</name>
    <name evidence="20" type="ORF">FOC89_07600</name>
</gene>
<dbReference type="FunFam" id="3.40.50.12110:FF:000001">
    <property type="entry name" value="Spore photoproduct lyase"/>
    <property type="match status" value="1"/>
</dbReference>
<dbReference type="EC" id="4.1.99.14" evidence="17"/>
<dbReference type="PANTHER" id="PTHR37822:SF2">
    <property type="entry name" value="SPORE PHOTOPRODUCT LYASE"/>
    <property type="match status" value="1"/>
</dbReference>
<evidence type="ECO:0000256" key="15">
    <source>
        <dbReference type="ARBA" id="ARBA00058962"/>
    </source>
</evidence>
<evidence type="ECO:0000256" key="2">
    <source>
        <dbReference type="ARBA" id="ARBA00011852"/>
    </source>
</evidence>
<evidence type="ECO:0000256" key="4">
    <source>
        <dbReference type="ARBA" id="ARBA00022691"/>
    </source>
</evidence>
<dbReference type="GO" id="GO:0046872">
    <property type="term" value="F:metal ion binding"/>
    <property type="evidence" value="ECO:0007669"/>
    <property type="project" value="UniProtKB-KW"/>
</dbReference>
<proteinExistence type="inferred from homology"/>
<keyword evidence="8" id="KW-0408">Iron</keyword>
<dbReference type="Proteomes" id="UP000297630">
    <property type="component" value="Unassembled WGS sequence"/>
</dbReference>
<comment type="cofactor">
    <cofactor evidence="1">
        <name>[4Fe-4S] cluster</name>
        <dbReference type="ChEBI" id="CHEBI:49883"/>
    </cofactor>
</comment>
<organism evidence="21 22">
    <name type="scientific">Bacillus thuringiensis</name>
    <dbReference type="NCBI Taxonomy" id="1428"/>
    <lineage>
        <taxon>Bacteria</taxon>
        <taxon>Bacillati</taxon>
        <taxon>Bacillota</taxon>
        <taxon>Bacilli</taxon>
        <taxon>Bacillales</taxon>
        <taxon>Bacillaceae</taxon>
        <taxon>Bacillus</taxon>
        <taxon>Bacillus cereus group</taxon>
    </lineage>
</organism>